<accession>A0A2I8VKW0</accession>
<dbReference type="InterPro" id="IPR039448">
    <property type="entry name" value="Beta_helix"/>
</dbReference>
<dbReference type="GeneID" id="35593177"/>
<dbReference type="SMART" id="SM00710">
    <property type="entry name" value="PbH1"/>
    <property type="match status" value="6"/>
</dbReference>
<sequence>MVSVTDYGATPNDGSDCTQAFRDAFDAAGDNGTVTVPEGTFTVSATSGESYSVLQITPGRLGISLIGAGPDKTRIRLTGGHTHNQVFCKHEEDYNHDGAVYRDLTLDGNGANQNDDPGFGVLLQSQGDNDMLFENVRFEDWTTNGLTMLGGGWTARDCSFVDNGVGADKVAKRDGHGIAVNEGAGSNVLIERCYFTGMTGTSVDVQDTHAGLVTMRKCVVDGTEYGAKLNPGSGEFHIDNCLFKNIPNQGIYYIPSGDYVGTLRITQSRFENIGWPAIDMPSPCTYKGGDIVIENCNSGDYRNGAWYDRNSASVDLTRIAVHDTKYGGAVQFESGASGSIDELIHSNNSGGIGDLSGVSVSTTTKSGSISVSTPTASDVGVYAVDSSDGSSGDGSGSSYKSADQYGAYQTPKAGQLDWHIPLNENFDSIGTEVRELAKRIEELE</sequence>
<keyword evidence="4" id="KW-1185">Reference proteome</keyword>
<evidence type="ECO:0000313" key="4">
    <source>
        <dbReference type="Proteomes" id="UP000236584"/>
    </source>
</evidence>
<evidence type="ECO:0000259" key="2">
    <source>
        <dbReference type="Pfam" id="PF13229"/>
    </source>
</evidence>
<dbReference type="KEGG" id="srub:C2R22_13760"/>
<gene>
    <name evidence="3" type="ORF">C2R22_13760</name>
</gene>
<proteinExistence type="predicted"/>
<dbReference type="RefSeq" id="WP_103426261.1">
    <property type="nucleotide sequence ID" value="NZ_CP026309.1"/>
</dbReference>
<dbReference type="Pfam" id="PF13229">
    <property type="entry name" value="Beta_helix"/>
    <property type="match status" value="1"/>
</dbReference>
<dbReference type="OrthoDB" id="324485at2157"/>
<dbReference type="InterPro" id="IPR006626">
    <property type="entry name" value="PbH1"/>
</dbReference>
<organism evidence="3 4">
    <name type="scientific">Salinigranum rubrum</name>
    <dbReference type="NCBI Taxonomy" id="755307"/>
    <lineage>
        <taxon>Archaea</taxon>
        <taxon>Methanobacteriati</taxon>
        <taxon>Methanobacteriota</taxon>
        <taxon>Stenosarchaea group</taxon>
        <taxon>Halobacteria</taxon>
        <taxon>Halobacteriales</taxon>
        <taxon>Haloferacaceae</taxon>
        <taxon>Salinigranum</taxon>
    </lineage>
</organism>
<dbReference type="InterPro" id="IPR011050">
    <property type="entry name" value="Pectin_lyase_fold/virulence"/>
</dbReference>
<evidence type="ECO:0000313" key="3">
    <source>
        <dbReference type="EMBL" id="AUV82572.1"/>
    </source>
</evidence>
<protein>
    <recommendedName>
        <fullName evidence="2">Right handed beta helix domain-containing protein</fullName>
    </recommendedName>
</protein>
<dbReference type="AlphaFoldDB" id="A0A2I8VKW0"/>
<dbReference type="Proteomes" id="UP000236584">
    <property type="component" value="Chromosome"/>
</dbReference>
<feature type="region of interest" description="Disordered" evidence="1">
    <location>
        <begin position="384"/>
        <end position="403"/>
    </location>
</feature>
<evidence type="ECO:0000256" key="1">
    <source>
        <dbReference type="SAM" id="MobiDB-lite"/>
    </source>
</evidence>
<reference evidence="3 4" key="1">
    <citation type="submission" date="2018-01" db="EMBL/GenBank/DDBJ databases">
        <title>Complete genome sequence of Salinigranum rubrum GX10T, an extremely halophilic archaeon isolated from a marine solar saltern.</title>
        <authorList>
            <person name="Han S."/>
        </authorList>
    </citation>
    <scope>NUCLEOTIDE SEQUENCE [LARGE SCALE GENOMIC DNA]</scope>
    <source>
        <strain evidence="3 4">GX10</strain>
    </source>
</reference>
<dbReference type="EMBL" id="CP026309">
    <property type="protein sequence ID" value="AUV82572.1"/>
    <property type="molecule type" value="Genomic_DNA"/>
</dbReference>
<feature type="domain" description="Right handed beta helix" evidence="2">
    <location>
        <begin position="117"/>
        <end position="258"/>
    </location>
</feature>
<dbReference type="InterPro" id="IPR012334">
    <property type="entry name" value="Pectin_lyas_fold"/>
</dbReference>
<dbReference type="Gene3D" id="2.160.20.10">
    <property type="entry name" value="Single-stranded right-handed beta-helix, Pectin lyase-like"/>
    <property type="match status" value="1"/>
</dbReference>
<name>A0A2I8VKW0_9EURY</name>
<dbReference type="SUPFAM" id="SSF51126">
    <property type="entry name" value="Pectin lyase-like"/>
    <property type="match status" value="2"/>
</dbReference>